<evidence type="ECO:0000313" key="2">
    <source>
        <dbReference type="Proteomes" id="UP000582837"/>
    </source>
</evidence>
<dbReference type="RefSeq" id="WP_170030646.1">
    <property type="nucleotide sequence ID" value="NZ_JABDTL010000001.1"/>
</dbReference>
<dbReference type="InterPro" id="IPR025350">
    <property type="entry name" value="DUF4254"/>
</dbReference>
<reference evidence="1 2" key="1">
    <citation type="submission" date="2020-08" db="EMBL/GenBank/DDBJ databases">
        <title>Genomic Encyclopedia of Type Strains, Phase IV (KMG-IV): sequencing the most valuable type-strain genomes for metagenomic binning, comparative biology and taxonomic classification.</title>
        <authorList>
            <person name="Goeker M."/>
        </authorList>
    </citation>
    <scope>NUCLEOTIDE SEQUENCE [LARGE SCALE GENOMIC DNA]</scope>
    <source>
        <strain evidence="1 2">DSM 29007</strain>
    </source>
</reference>
<dbReference type="AlphaFoldDB" id="A0A841GV30"/>
<keyword evidence="2" id="KW-1185">Reference proteome</keyword>
<dbReference type="Pfam" id="PF14063">
    <property type="entry name" value="DUF4254"/>
    <property type="match status" value="1"/>
</dbReference>
<evidence type="ECO:0008006" key="3">
    <source>
        <dbReference type="Google" id="ProtNLM"/>
    </source>
</evidence>
<proteinExistence type="predicted"/>
<name>A0A841GV30_9BACT</name>
<evidence type="ECO:0000313" key="1">
    <source>
        <dbReference type="EMBL" id="MBB6068505.1"/>
    </source>
</evidence>
<dbReference type="Proteomes" id="UP000582837">
    <property type="component" value="Unassembled WGS sequence"/>
</dbReference>
<accession>A0A841GV30</accession>
<protein>
    <recommendedName>
        <fullName evidence="3">DUF4254 domain-containing protein</fullName>
    </recommendedName>
</protein>
<comment type="caution">
    <text evidence="1">The sequence shown here is derived from an EMBL/GenBank/DDBJ whole genome shotgun (WGS) entry which is preliminary data.</text>
</comment>
<sequence>MAETVGSLVDKLSIIELKIYHMREQAERPDAEPEFVERCVGRLEVMRMQRDDLAQELSTLLTDIASGRVVPKVYRQFKMYNDPQYRQPAS</sequence>
<dbReference type="EMBL" id="JACHIA010000001">
    <property type="protein sequence ID" value="MBB6068505.1"/>
    <property type="molecule type" value="Genomic_DNA"/>
</dbReference>
<gene>
    <name evidence="1" type="ORF">HNQ61_000116</name>
</gene>
<organism evidence="1 2">
    <name type="scientific">Longimicrobium terrae</name>
    <dbReference type="NCBI Taxonomy" id="1639882"/>
    <lineage>
        <taxon>Bacteria</taxon>
        <taxon>Pseudomonadati</taxon>
        <taxon>Gemmatimonadota</taxon>
        <taxon>Longimicrobiia</taxon>
        <taxon>Longimicrobiales</taxon>
        <taxon>Longimicrobiaceae</taxon>
        <taxon>Longimicrobium</taxon>
    </lineage>
</organism>